<feature type="transmembrane region" description="Helical" evidence="6">
    <location>
        <begin position="371"/>
        <end position="390"/>
    </location>
</feature>
<dbReference type="InterPro" id="IPR020846">
    <property type="entry name" value="MFS_dom"/>
</dbReference>
<reference evidence="9" key="1">
    <citation type="submission" date="2021-01" db="EMBL/GenBank/DDBJ databases">
        <title>Genome public.</title>
        <authorList>
            <person name="Liu C."/>
            <person name="Sun Q."/>
        </authorList>
    </citation>
    <scope>NUCLEOTIDE SEQUENCE [LARGE SCALE GENOMIC DNA]</scope>
    <source>
        <strain evidence="9">YIM B02505</strain>
    </source>
</reference>
<evidence type="ECO:0000256" key="4">
    <source>
        <dbReference type="ARBA" id="ARBA00022989"/>
    </source>
</evidence>
<dbReference type="InterPro" id="IPR011701">
    <property type="entry name" value="MFS"/>
</dbReference>
<feature type="transmembrane region" description="Helical" evidence="6">
    <location>
        <begin position="340"/>
        <end position="359"/>
    </location>
</feature>
<dbReference type="InterPro" id="IPR053160">
    <property type="entry name" value="MFS_DHA3_Transporter"/>
</dbReference>
<dbReference type="Gene3D" id="1.20.1250.20">
    <property type="entry name" value="MFS general substrate transporter like domains"/>
    <property type="match status" value="1"/>
</dbReference>
<organism evidence="8 9">
    <name type="scientific">Clostridium yunnanense</name>
    <dbReference type="NCBI Taxonomy" id="2800325"/>
    <lineage>
        <taxon>Bacteria</taxon>
        <taxon>Bacillati</taxon>
        <taxon>Bacillota</taxon>
        <taxon>Clostridia</taxon>
        <taxon>Eubacteriales</taxon>
        <taxon>Clostridiaceae</taxon>
        <taxon>Clostridium</taxon>
    </lineage>
</organism>
<accession>A0ABS1ELG3</accession>
<dbReference type="PANTHER" id="PTHR23530:SF1">
    <property type="entry name" value="PERMEASE, MAJOR FACILITATOR SUPERFAMILY-RELATED"/>
    <property type="match status" value="1"/>
</dbReference>
<feature type="transmembrane region" description="Helical" evidence="6">
    <location>
        <begin position="52"/>
        <end position="71"/>
    </location>
</feature>
<evidence type="ECO:0000256" key="2">
    <source>
        <dbReference type="ARBA" id="ARBA00022448"/>
    </source>
</evidence>
<keyword evidence="4 6" id="KW-1133">Transmembrane helix</keyword>
<gene>
    <name evidence="8" type="ORF">JHL18_06115</name>
</gene>
<protein>
    <submittedName>
        <fullName evidence="8">MFS transporter</fullName>
    </submittedName>
</protein>
<evidence type="ECO:0000259" key="7">
    <source>
        <dbReference type="PROSITE" id="PS50850"/>
    </source>
</evidence>
<keyword evidence="2" id="KW-0813">Transport</keyword>
<feature type="transmembrane region" description="Helical" evidence="6">
    <location>
        <begin position="16"/>
        <end position="37"/>
    </location>
</feature>
<evidence type="ECO:0000256" key="1">
    <source>
        <dbReference type="ARBA" id="ARBA00004651"/>
    </source>
</evidence>
<feature type="transmembrane region" description="Helical" evidence="6">
    <location>
        <begin position="167"/>
        <end position="187"/>
    </location>
</feature>
<dbReference type="Pfam" id="PF07690">
    <property type="entry name" value="MFS_1"/>
    <property type="match status" value="1"/>
</dbReference>
<dbReference type="InterPro" id="IPR005829">
    <property type="entry name" value="Sugar_transporter_CS"/>
</dbReference>
<evidence type="ECO:0000313" key="9">
    <source>
        <dbReference type="Proteomes" id="UP000596739"/>
    </source>
</evidence>
<keyword evidence="3 6" id="KW-0812">Transmembrane</keyword>
<comment type="caution">
    <text evidence="8">The sequence shown here is derived from an EMBL/GenBank/DDBJ whole genome shotgun (WGS) entry which is preliminary data.</text>
</comment>
<evidence type="ECO:0000256" key="5">
    <source>
        <dbReference type="ARBA" id="ARBA00023136"/>
    </source>
</evidence>
<dbReference type="SUPFAM" id="SSF103473">
    <property type="entry name" value="MFS general substrate transporter"/>
    <property type="match status" value="1"/>
</dbReference>
<feature type="transmembrane region" description="Helical" evidence="6">
    <location>
        <begin position="219"/>
        <end position="242"/>
    </location>
</feature>
<dbReference type="PANTHER" id="PTHR23530">
    <property type="entry name" value="TRANSPORT PROTEIN-RELATED"/>
    <property type="match status" value="1"/>
</dbReference>
<feature type="transmembrane region" description="Helical" evidence="6">
    <location>
        <begin position="307"/>
        <end position="328"/>
    </location>
</feature>
<feature type="transmembrane region" description="Helical" evidence="6">
    <location>
        <begin position="83"/>
        <end position="106"/>
    </location>
</feature>
<evidence type="ECO:0000313" key="8">
    <source>
        <dbReference type="EMBL" id="MBK1810211.1"/>
    </source>
</evidence>
<keyword evidence="5 6" id="KW-0472">Membrane</keyword>
<name>A0ABS1ELG3_9CLOT</name>
<dbReference type="PROSITE" id="PS50850">
    <property type="entry name" value="MFS"/>
    <property type="match status" value="1"/>
</dbReference>
<feature type="domain" description="Major facilitator superfamily (MFS) profile" evidence="7">
    <location>
        <begin position="1"/>
        <end position="394"/>
    </location>
</feature>
<comment type="subcellular location">
    <subcellularLocation>
        <location evidence="1">Cell membrane</location>
        <topology evidence="1">Multi-pass membrane protein</topology>
    </subcellularLocation>
</comment>
<feature type="transmembrane region" description="Helical" evidence="6">
    <location>
        <begin position="254"/>
        <end position="271"/>
    </location>
</feature>
<sequence length="398" mass="44690">MNMNYKNRLRKNIRKNYLFVLLNNFSFTNGIWMIYLASKGLTLTELGLIEGVFHLTSFLMEIPTGAIADIWGRKVSRICGRMVSLVSSIIMLFSNTFLGFTMAFIISAVSYNLESGAGDALIYDSLKEIDEDKKYMKIFGFSELIMQVASTGGLIIGGYLSKYNYKYAYIAAIIVGLINFIHCFSFTEPKIEMKTEHKSLKTIKEQVVKSYTIIVSNKVIGFLLIFSQAIFMFNTSIFFYFQNYLLANGMTQDKIGIILALSSLGSAIVGANGYRIERKIGQVGIIAVVPILIAACIWGAALSKYYYIFFIAVSSMESLIYVVVGDYINKLIPSEKRATILSMGSMIFSAYMIIIFPLIGKIGDMYTLQTSFEVVAFIATVMSIVSFFIFSRSNKKYI</sequence>
<evidence type="ECO:0000256" key="6">
    <source>
        <dbReference type="SAM" id="Phobius"/>
    </source>
</evidence>
<dbReference type="EMBL" id="JAENHN010000016">
    <property type="protein sequence ID" value="MBK1810211.1"/>
    <property type="molecule type" value="Genomic_DNA"/>
</dbReference>
<dbReference type="Proteomes" id="UP000596739">
    <property type="component" value="Unassembled WGS sequence"/>
</dbReference>
<keyword evidence="9" id="KW-1185">Reference proteome</keyword>
<dbReference type="PROSITE" id="PS00216">
    <property type="entry name" value="SUGAR_TRANSPORT_1"/>
    <property type="match status" value="1"/>
</dbReference>
<evidence type="ECO:0000256" key="3">
    <source>
        <dbReference type="ARBA" id="ARBA00022692"/>
    </source>
</evidence>
<feature type="transmembrane region" description="Helical" evidence="6">
    <location>
        <begin position="283"/>
        <end position="301"/>
    </location>
</feature>
<dbReference type="InterPro" id="IPR036259">
    <property type="entry name" value="MFS_trans_sf"/>
</dbReference>
<proteinExistence type="predicted"/>